<organism evidence="1 2">
    <name type="scientific">Mycoplasmopsis arginini</name>
    <name type="common">Mycoplasma arginini</name>
    <dbReference type="NCBI Taxonomy" id="2094"/>
    <lineage>
        <taxon>Bacteria</taxon>
        <taxon>Bacillati</taxon>
        <taxon>Mycoplasmatota</taxon>
        <taxon>Mycoplasmoidales</taxon>
        <taxon>Metamycoplasmataceae</taxon>
        <taxon>Mycoplasmopsis</taxon>
    </lineage>
</organism>
<reference evidence="1" key="1">
    <citation type="submission" date="2022-11" db="EMBL/GenBank/DDBJ databases">
        <title>Draft genome of Mycoplasma arginini isolated from fly.</title>
        <authorList>
            <person name="Severgnini M."/>
            <person name="Gioia G."/>
            <person name="Cremonesi P."/>
            <person name="Moroni P."/>
            <person name="Addis M.F."/>
            <person name="Castiglioni B."/>
        </authorList>
    </citation>
    <scope>NUCLEOTIDE SEQUENCE</scope>
    <source>
        <strain evidence="1">QMP CG1-1632</strain>
    </source>
</reference>
<dbReference type="EMBL" id="JAPFAR010000130">
    <property type="protein sequence ID" value="MDI3349793.1"/>
    <property type="molecule type" value="Genomic_DNA"/>
</dbReference>
<proteinExistence type="predicted"/>
<evidence type="ECO:0000313" key="2">
    <source>
        <dbReference type="Proteomes" id="UP001162175"/>
    </source>
</evidence>
<protein>
    <submittedName>
        <fullName evidence="1">Uncharacterized protein</fullName>
    </submittedName>
</protein>
<dbReference type="Proteomes" id="UP001162175">
    <property type="component" value="Unassembled WGS sequence"/>
</dbReference>
<name>A0AA43TWG0_MYCAR</name>
<gene>
    <name evidence="1" type="ORF">DCBHLPFO_00793</name>
</gene>
<dbReference type="AlphaFoldDB" id="A0AA43TWG0"/>
<evidence type="ECO:0000313" key="1">
    <source>
        <dbReference type="EMBL" id="MDI3349793.1"/>
    </source>
</evidence>
<comment type="caution">
    <text evidence="1">The sequence shown here is derived from an EMBL/GenBank/DDBJ whole genome shotgun (WGS) entry which is preliminary data.</text>
</comment>
<accession>A0AA43TWG0</accession>
<sequence length="55" mass="6407">MEELKQYVVDVVKSHPQHEEEIKGLYYLCLDEIEQGGSVEHEISLCRSDIEELIC</sequence>